<dbReference type="Pfam" id="PF00078">
    <property type="entry name" value="RVT_1"/>
    <property type="match status" value="1"/>
</dbReference>
<gene>
    <name evidence="2" type="ORF">PtrM4_102850</name>
</gene>
<dbReference type="Gene3D" id="3.30.70.270">
    <property type="match status" value="1"/>
</dbReference>
<dbReference type="AlphaFoldDB" id="A0A834RU86"/>
<feature type="domain" description="Reverse transcriptase" evidence="1">
    <location>
        <begin position="7"/>
        <end position="55"/>
    </location>
</feature>
<dbReference type="RefSeq" id="XP_065961932.1">
    <property type="nucleotide sequence ID" value="XM_066107483.1"/>
</dbReference>
<sequence length="76" mass="9036">TLCEYLDDFCTAYLDDVFIYTNSSLQQHREQVDKVLTRLKEARLYVNIKKCEFEVVRDRSRKIGFDKIQAIELSTL</sequence>
<dbReference type="KEGG" id="ptrr:90956552"/>
<feature type="non-terminal residue" evidence="2">
    <location>
        <position position="1"/>
    </location>
</feature>
<evidence type="ECO:0000313" key="3">
    <source>
        <dbReference type="Proteomes" id="UP000245464"/>
    </source>
</evidence>
<evidence type="ECO:0000313" key="2">
    <source>
        <dbReference type="EMBL" id="KAF7570283.1"/>
    </source>
</evidence>
<accession>A0A834RU86</accession>
<dbReference type="InterPro" id="IPR043502">
    <property type="entry name" value="DNA/RNA_pol_sf"/>
</dbReference>
<comment type="caution">
    <text evidence="2">The sequence shown here is derived from an EMBL/GenBank/DDBJ whole genome shotgun (WGS) entry which is preliminary data.</text>
</comment>
<protein>
    <recommendedName>
        <fullName evidence="1">Reverse transcriptase domain-containing protein</fullName>
    </recommendedName>
</protein>
<dbReference type="EMBL" id="NQIK02000005">
    <property type="protein sequence ID" value="KAF7570283.1"/>
    <property type="molecule type" value="Genomic_DNA"/>
</dbReference>
<dbReference type="GeneID" id="90956552"/>
<reference evidence="2" key="1">
    <citation type="journal article" date="2018" name="BMC Genomics">
        <title>Comparative genomics of the wheat fungal pathogen Pyrenophora tritici-repentis reveals chromosomal variations and genome plasticity.</title>
        <authorList>
            <person name="Moolhuijzen P."/>
            <person name="See P.T."/>
            <person name="Hane J.K."/>
            <person name="Shi G."/>
            <person name="Liu Z."/>
            <person name="Oliver R.P."/>
            <person name="Moffat C.S."/>
        </authorList>
    </citation>
    <scope>NUCLEOTIDE SEQUENCE [LARGE SCALE GENOMIC DNA]</scope>
    <source>
        <strain evidence="2">M4</strain>
    </source>
</reference>
<name>A0A834RU86_9PLEO</name>
<dbReference type="InterPro" id="IPR000477">
    <property type="entry name" value="RT_dom"/>
</dbReference>
<organism evidence="2 3">
    <name type="scientific">Pyrenophora tritici-repentis</name>
    <dbReference type="NCBI Taxonomy" id="45151"/>
    <lineage>
        <taxon>Eukaryota</taxon>
        <taxon>Fungi</taxon>
        <taxon>Dikarya</taxon>
        <taxon>Ascomycota</taxon>
        <taxon>Pezizomycotina</taxon>
        <taxon>Dothideomycetes</taxon>
        <taxon>Pleosporomycetidae</taxon>
        <taxon>Pleosporales</taxon>
        <taxon>Pleosporineae</taxon>
        <taxon>Pleosporaceae</taxon>
        <taxon>Pyrenophora</taxon>
    </lineage>
</organism>
<dbReference type="InterPro" id="IPR043128">
    <property type="entry name" value="Rev_trsase/Diguanyl_cyclase"/>
</dbReference>
<evidence type="ECO:0000259" key="1">
    <source>
        <dbReference type="Pfam" id="PF00078"/>
    </source>
</evidence>
<proteinExistence type="predicted"/>
<dbReference type="SUPFAM" id="SSF56672">
    <property type="entry name" value="DNA/RNA polymerases"/>
    <property type="match status" value="1"/>
</dbReference>
<dbReference type="Proteomes" id="UP000245464">
    <property type="component" value="Chromosome 5"/>
</dbReference>